<evidence type="ECO:0000256" key="15">
    <source>
        <dbReference type="ARBA" id="ARBA00047174"/>
    </source>
</evidence>
<evidence type="ECO:0000256" key="17">
    <source>
        <dbReference type="SAM" id="SignalP"/>
    </source>
</evidence>
<sequence>MKYLAALSALVGMSTAHAIVKKIVVDGNVYPGYDPRYDIDWKQKRIEWGFSSKAAAQGIGPAQNMSSPDMACRFAPVQPPALIAVARAGANVTYSWGAYYQSHMGPVITYMGKLASPTQDPTTVDFFKIYEDGYDTKTHEFGSQRLYANNMTGTVQIPSNLKAGDYIMRHELVALHYAKKEMGPEFYISCLNVKVLGDGTAEPKKEDLVRFPGAYKPDDPYLAFDLHHHENKYIVPGPKLFQAEFNAPKGDRPIVKETGVGSGATWEAYKAIKNLGDFVSESVVTNDDKLNPGGGGCIWEPGQAESTAVCTPINGGHDMVKSPTNARGQFDVKKGQQPKPARKLRRSFTG</sequence>
<protein>
    <recommendedName>
        <fullName evidence="15">lytic cellulose monooxygenase (C4-dehydrogenating)</fullName>
        <ecNumber evidence="15">1.14.99.56</ecNumber>
    </recommendedName>
</protein>
<dbReference type="EMBL" id="MU004240">
    <property type="protein sequence ID" value="KAF2665381.1"/>
    <property type="molecule type" value="Genomic_DNA"/>
</dbReference>
<keyword evidence="6" id="KW-0136">Cellulose degradation</keyword>
<evidence type="ECO:0000256" key="2">
    <source>
        <dbReference type="ARBA" id="ARBA00004613"/>
    </source>
</evidence>
<keyword evidence="4" id="KW-0479">Metal-binding</keyword>
<evidence type="ECO:0000313" key="20">
    <source>
        <dbReference type="Proteomes" id="UP000799302"/>
    </source>
</evidence>
<dbReference type="InterPro" id="IPR005103">
    <property type="entry name" value="AA9_LPMO"/>
</dbReference>
<comment type="cofactor">
    <cofactor evidence="1">
        <name>Cu(2+)</name>
        <dbReference type="ChEBI" id="CHEBI:29036"/>
    </cofactor>
</comment>
<comment type="catalytic activity">
    <reaction evidence="14">
        <text>[(1-&gt;4)-beta-D-glucosyl]n+m + reduced acceptor + O2 = 4-dehydro-beta-D-glucosyl-[(1-&gt;4)-beta-D-glucosyl]n-1 + [(1-&gt;4)-beta-D-glucosyl]m + acceptor + H2O.</text>
        <dbReference type="EC" id="1.14.99.56"/>
    </reaction>
</comment>
<evidence type="ECO:0000256" key="8">
    <source>
        <dbReference type="ARBA" id="ARBA00023008"/>
    </source>
</evidence>
<keyword evidence="8" id="KW-0186">Copper</keyword>
<dbReference type="EC" id="1.14.99.56" evidence="15"/>
<gene>
    <name evidence="19" type="ORF">BT63DRAFT_63268</name>
</gene>
<evidence type="ECO:0000256" key="11">
    <source>
        <dbReference type="ARBA" id="ARBA00023277"/>
    </source>
</evidence>
<organism evidence="19 20">
    <name type="scientific">Microthyrium microscopicum</name>
    <dbReference type="NCBI Taxonomy" id="703497"/>
    <lineage>
        <taxon>Eukaryota</taxon>
        <taxon>Fungi</taxon>
        <taxon>Dikarya</taxon>
        <taxon>Ascomycota</taxon>
        <taxon>Pezizomycotina</taxon>
        <taxon>Dothideomycetes</taxon>
        <taxon>Dothideomycetes incertae sedis</taxon>
        <taxon>Microthyriales</taxon>
        <taxon>Microthyriaceae</taxon>
        <taxon>Microthyrium</taxon>
    </lineage>
</organism>
<comment type="subcellular location">
    <subcellularLocation>
        <location evidence="2">Secreted</location>
    </subcellularLocation>
</comment>
<evidence type="ECO:0000256" key="10">
    <source>
        <dbReference type="ARBA" id="ARBA00023157"/>
    </source>
</evidence>
<dbReference type="PANTHER" id="PTHR33353">
    <property type="entry name" value="PUTATIVE (AFU_ORTHOLOGUE AFUA_1G12560)-RELATED"/>
    <property type="match status" value="1"/>
</dbReference>
<accession>A0A6A6U196</accession>
<dbReference type="GO" id="GO:0004497">
    <property type="term" value="F:monooxygenase activity"/>
    <property type="evidence" value="ECO:0007669"/>
    <property type="project" value="UniProtKB-KW"/>
</dbReference>
<evidence type="ECO:0000256" key="5">
    <source>
        <dbReference type="ARBA" id="ARBA00022729"/>
    </source>
</evidence>
<dbReference type="GO" id="GO:0030245">
    <property type="term" value="P:cellulose catabolic process"/>
    <property type="evidence" value="ECO:0007669"/>
    <property type="project" value="UniProtKB-KW"/>
</dbReference>
<evidence type="ECO:0000313" key="19">
    <source>
        <dbReference type="EMBL" id="KAF2665381.1"/>
    </source>
</evidence>
<dbReference type="PANTHER" id="PTHR33353:SF10">
    <property type="entry name" value="ENDO-BETA-1,4-GLUCANASE D"/>
    <property type="match status" value="1"/>
</dbReference>
<dbReference type="AlphaFoldDB" id="A0A6A6U196"/>
<feature type="compositionally biased region" description="Basic residues" evidence="16">
    <location>
        <begin position="340"/>
        <end position="350"/>
    </location>
</feature>
<evidence type="ECO:0000256" key="13">
    <source>
        <dbReference type="ARBA" id="ARBA00044502"/>
    </source>
</evidence>
<evidence type="ECO:0000259" key="18">
    <source>
        <dbReference type="Pfam" id="PF03443"/>
    </source>
</evidence>
<keyword evidence="20" id="KW-1185">Reference proteome</keyword>
<keyword evidence="5 17" id="KW-0732">Signal</keyword>
<evidence type="ECO:0000256" key="14">
    <source>
        <dbReference type="ARBA" id="ARBA00045077"/>
    </source>
</evidence>
<dbReference type="InterPro" id="IPR049892">
    <property type="entry name" value="AA9"/>
</dbReference>
<dbReference type="CDD" id="cd21175">
    <property type="entry name" value="LPMO_AA9"/>
    <property type="match status" value="1"/>
</dbReference>
<evidence type="ECO:0000256" key="1">
    <source>
        <dbReference type="ARBA" id="ARBA00001973"/>
    </source>
</evidence>
<feature type="domain" description="Auxiliary Activity family 9 catalytic" evidence="18">
    <location>
        <begin position="17"/>
        <end position="230"/>
    </location>
</feature>
<keyword evidence="12" id="KW-0624">Polysaccharide degradation</keyword>
<evidence type="ECO:0000256" key="3">
    <source>
        <dbReference type="ARBA" id="ARBA00022525"/>
    </source>
</evidence>
<evidence type="ECO:0000256" key="6">
    <source>
        <dbReference type="ARBA" id="ARBA00023001"/>
    </source>
</evidence>
<dbReference type="Gene3D" id="2.70.50.70">
    <property type="match status" value="1"/>
</dbReference>
<name>A0A6A6U196_9PEZI</name>
<feature type="region of interest" description="Disordered" evidence="16">
    <location>
        <begin position="321"/>
        <end position="350"/>
    </location>
</feature>
<proteinExistence type="inferred from homology"/>
<comment type="similarity">
    <text evidence="13">Belongs to the polysaccharide monooxygenase AA9 family.</text>
</comment>
<keyword evidence="3" id="KW-0964">Secreted</keyword>
<evidence type="ECO:0000256" key="16">
    <source>
        <dbReference type="SAM" id="MobiDB-lite"/>
    </source>
</evidence>
<keyword evidence="11" id="KW-0119">Carbohydrate metabolism</keyword>
<keyword evidence="9" id="KW-0503">Monooxygenase</keyword>
<reference evidence="19" key="1">
    <citation type="journal article" date="2020" name="Stud. Mycol.">
        <title>101 Dothideomycetes genomes: a test case for predicting lifestyles and emergence of pathogens.</title>
        <authorList>
            <person name="Haridas S."/>
            <person name="Albert R."/>
            <person name="Binder M."/>
            <person name="Bloem J."/>
            <person name="Labutti K."/>
            <person name="Salamov A."/>
            <person name="Andreopoulos B."/>
            <person name="Baker S."/>
            <person name="Barry K."/>
            <person name="Bills G."/>
            <person name="Bluhm B."/>
            <person name="Cannon C."/>
            <person name="Castanera R."/>
            <person name="Culley D."/>
            <person name="Daum C."/>
            <person name="Ezra D."/>
            <person name="Gonzalez J."/>
            <person name="Henrissat B."/>
            <person name="Kuo A."/>
            <person name="Liang C."/>
            <person name="Lipzen A."/>
            <person name="Lutzoni F."/>
            <person name="Magnuson J."/>
            <person name="Mondo S."/>
            <person name="Nolan M."/>
            <person name="Ohm R."/>
            <person name="Pangilinan J."/>
            <person name="Park H.-J."/>
            <person name="Ramirez L."/>
            <person name="Alfaro M."/>
            <person name="Sun H."/>
            <person name="Tritt A."/>
            <person name="Yoshinaga Y."/>
            <person name="Zwiers L.-H."/>
            <person name="Turgeon B."/>
            <person name="Goodwin S."/>
            <person name="Spatafora J."/>
            <person name="Crous P."/>
            <person name="Grigoriev I."/>
        </authorList>
    </citation>
    <scope>NUCLEOTIDE SEQUENCE</scope>
    <source>
        <strain evidence="19">CBS 115976</strain>
    </source>
</reference>
<evidence type="ECO:0000256" key="12">
    <source>
        <dbReference type="ARBA" id="ARBA00023326"/>
    </source>
</evidence>
<evidence type="ECO:0000256" key="4">
    <source>
        <dbReference type="ARBA" id="ARBA00022723"/>
    </source>
</evidence>
<dbReference type="Pfam" id="PF03443">
    <property type="entry name" value="AA9"/>
    <property type="match status" value="1"/>
</dbReference>
<feature type="chain" id="PRO_5025558783" description="lytic cellulose monooxygenase (C4-dehydrogenating)" evidence="17">
    <location>
        <begin position="17"/>
        <end position="350"/>
    </location>
</feature>
<keyword evidence="7" id="KW-0560">Oxidoreductase</keyword>
<dbReference type="Proteomes" id="UP000799302">
    <property type="component" value="Unassembled WGS sequence"/>
</dbReference>
<dbReference type="GO" id="GO:0046872">
    <property type="term" value="F:metal ion binding"/>
    <property type="evidence" value="ECO:0007669"/>
    <property type="project" value="UniProtKB-KW"/>
</dbReference>
<evidence type="ECO:0000256" key="9">
    <source>
        <dbReference type="ARBA" id="ARBA00023033"/>
    </source>
</evidence>
<dbReference type="OrthoDB" id="3496539at2759"/>
<keyword evidence="10" id="KW-1015">Disulfide bond</keyword>
<feature type="signal peptide" evidence="17">
    <location>
        <begin position="1"/>
        <end position="16"/>
    </location>
</feature>
<dbReference type="GO" id="GO:0005576">
    <property type="term" value="C:extracellular region"/>
    <property type="evidence" value="ECO:0007669"/>
    <property type="project" value="UniProtKB-SubCell"/>
</dbReference>
<evidence type="ECO:0000256" key="7">
    <source>
        <dbReference type="ARBA" id="ARBA00023002"/>
    </source>
</evidence>